<evidence type="ECO:0000256" key="4">
    <source>
        <dbReference type="ARBA" id="ARBA00022679"/>
    </source>
</evidence>
<dbReference type="InterPro" id="IPR029063">
    <property type="entry name" value="SAM-dependent_MTases_sf"/>
</dbReference>
<dbReference type="GO" id="GO:0003723">
    <property type="term" value="F:RNA binding"/>
    <property type="evidence" value="ECO:0007669"/>
    <property type="project" value="UniProtKB-UniRule"/>
</dbReference>
<dbReference type="Proteomes" id="UP000245506">
    <property type="component" value="Unassembled WGS sequence"/>
</dbReference>
<proteinExistence type="inferred from homology"/>
<dbReference type="InterPro" id="IPR020596">
    <property type="entry name" value="rRNA_Ade_Mease_Trfase_CS"/>
</dbReference>
<feature type="binding site" evidence="7 8">
    <location>
        <position position="105"/>
    </location>
    <ligand>
        <name>S-adenosyl-L-methionine</name>
        <dbReference type="ChEBI" id="CHEBI:59789"/>
    </ligand>
</feature>
<dbReference type="Pfam" id="PF00398">
    <property type="entry name" value="RrnaAD"/>
    <property type="match status" value="1"/>
</dbReference>
<dbReference type="PROSITE" id="PS51689">
    <property type="entry name" value="SAM_RNA_A_N6_MT"/>
    <property type="match status" value="1"/>
</dbReference>
<comment type="catalytic activity">
    <reaction evidence="7">
        <text>adenosine(1518)/adenosine(1519) in 16S rRNA + 4 S-adenosyl-L-methionine = N(6)-dimethyladenosine(1518)/N(6)-dimethyladenosine(1519) in 16S rRNA + 4 S-adenosyl-L-homocysteine + 4 H(+)</text>
        <dbReference type="Rhea" id="RHEA:19609"/>
        <dbReference type="Rhea" id="RHEA-COMP:10232"/>
        <dbReference type="Rhea" id="RHEA-COMP:10233"/>
        <dbReference type="ChEBI" id="CHEBI:15378"/>
        <dbReference type="ChEBI" id="CHEBI:57856"/>
        <dbReference type="ChEBI" id="CHEBI:59789"/>
        <dbReference type="ChEBI" id="CHEBI:74411"/>
        <dbReference type="ChEBI" id="CHEBI:74493"/>
        <dbReference type="EC" id="2.1.1.182"/>
    </reaction>
</comment>
<feature type="binding site" evidence="7 8">
    <location>
        <position position="13"/>
    </location>
    <ligand>
        <name>S-adenosyl-L-methionine</name>
        <dbReference type="ChEBI" id="CHEBI:59789"/>
    </ligand>
</feature>
<feature type="binding site" evidence="7 8">
    <location>
        <position position="15"/>
    </location>
    <ligand>
        <name>S-adenosyl-L-methionine</name>
        <dbReference type="ChEBI" id="CHEBI:59789"/>
    </ligand>
</feature>
<accession>A0A317C8P0</accession>
<evidence type="ECO:0000256" key="8">
    <source>
        <dbReference type="PROSITE-ProRule" id="PRU01026"/>
    </source>
</evidence>
<evidence type="ECO:0000256" key="7">
    <source>
        <dbReference type="HAMAP-Rule" id="MF_00607"/>
    </source>
</evidence>
<dbReference type="InterPro" id="IPR023165">
    <property type="entry name" value="rRNA_Ade_diMease-like_C"/>
</dbReference>
<dbReference type="SMART" id="SM00650">
    <property type="entry name" value="rADc"/>
    <property type="match status" value="1"/>
</dbReference>
<comment type="caution">
    <text evidence="10">The sequence shown here is derived from an EMBL/GenBank/DDBJ whole genome shotgun (WGS) entry which is preliminary data.</text>
</comment>
<keyword evidence="6 7" id="KW-0694">RNA-binding</keyword>
<dbReference type="FunFam" id="1.10.8.100:FF:000001">
    <property type="entry name" value="Ribosomal RNA small subunit methyltransferase A"/>
    <property type="match status" value="1"/>
</dbReference>
<reference evidence="10 11" key="1">
    <citation type="submission" date="2018-05" db="EMBL/GenBank/DDBJ databases">
        <title>Leucothrix arctica sp. nov., isolated from Arctic seawater.</title>
        <authorList>
            <person name="Choi A."/>
            <person name="Baek K."/>
        </authorList>
    </citation>
    <scope>NUCLEOTIDE SEQUENCE [LARGE SCALE GENOMIC DNA]</scope>
    <source>
        <strain evidence="10 11">IMCC9719</strain>
    </source>
</reference>
<dbReference type="InterPro" id="IPR011530">
    <property type="entry name" value="rRNA_adenine_dimethylase"/>
</dbReference>
<name>A0A317C8P0_9GAMM</name>
<evidence type="ECO:0000313" key="11">
    <source>
        <dbReference type="Proteomes" id="UP000245506"/>
    </source>
</evidence>
<comment type="similarity">
    <text evidence="7">Belongs to the class I-like SAM-binding methyltransferase superfamily. rRNA adenine N(6)-methyltransferase family. RsmA subfamily.</text>
</comment>
<feature type="binding site" evidence="7 8">
    <location>
        <position position="84"/>
    </location>
    <ligand>
        <name>S-adenosyl-L-methionine</name>
        <dbReference type="ChEBI" id="CHEBI:59789"/>
    </ligand>
</feature>
<evidence type="ECO:0000313" key="10">
    <source>
        <dbReference type="EMBL" id="PWQ94667.1"/>
    </source>
</evidence>
<evidence type="ECO:0000259" key="9">
    <source>
        <dbReference type="SMART" id="SM00650"/>
    </source>
</evidence>
<keyword evidence="2 7" id="KW-0698">rRNA processing</keyword>
<dbReference type="PANTHER" id="PTHR11727:SF7">
    <property type="entry name" value="DIMETHYLADENOSINE TRANSFERASE-RELATED"/>
    <property type="match status" value="1"/>
</dbReference>
<dbReference type="SUPFAM" id="SSF53335">
    <property type="entry name" value="S-adenosyl-L-methionine-dependent methyltransferases"/>
    <property type="match status" value="1"/>
</dbReference>
<organism evidence="10 11">
    <name type="scientific">Leucothrix arctica</name>
    <dbReference type="NCBI Taxonomy" id="1481894"/>
    <lineage>
        <taxon>Bacteria</taxon>
        <taxon>Pseudomonadati</taxon>
        <taxon>Pseudomonadota</taxon>
        <taxon>Gammaproteobacteria</taxon>
        <taxon>Thiotrichales</taxon>
        <taxon>Thiotrichaceae</taxon>
        <taxon>Leucothrix</taxon>
    </lineage>
</organism>
<evidence type="ECO:0000256" key="5">
    <source>
        <dbReference type="ARBA" id="ARBA00022691"/>
    </source>
</evidence>
<dbReference type="InterPro" id="IPR001737">
    <property type="entry name" value="KsgA/Erm"/>
</dbReference>
<evidence type="ECO:0000256" key="2">
    <source>
        <dbReference type="ARBA" id="ARBA00022552"/>
    </source>
</evidence>
<keyword evidence="3 7" id="KW-0489">Methyltransferase</keyword>
<dbReference type="OrthoDB" id="9814755at2"/>
<feature type="binding site" evidence="7 8">
    <location>
        <position position="61"/>
    </location>
    <ligand>
        <name>S-adenosyl-L-methionine</name>
        <dbReference type="ChEBI" id="CHEBI:59789"/>
    </ligand>
</feature>
<evidence type="ECO:0000256" key="3">
    <source>
        <dbReference type="ARBA" id="ARBA00022603"/>
    </source>
</evidence>
<keyword evidence="1 7" id="KW-0963">Cytoplasm</keyword>
<dbReference type="Gene3D" id="1.10.8.100">
    <property type="entry name" value="Ribosomal RNA adenine dimethylase-like, domain 2"/>
    <property type="match status" value="1"/>
</dbReference>
<dbReference type="GO" id="GO:0052908">
    <property type="term" value="F:16S rRNA (adenine(1518)-N(6)/adenine(1519)-N(6))-dimethyltransferase activity"/>
    <property type="evidence" value="ECO:0007669"/>
    <property type="project" value="UniProtKB-EC"/>
</dbReference>
<dbReference type="AlphaFoldDB" id="A0A317C8P0"/>
<dbReference type="InterPro" id="IPR020598">
    <property type="entry name" value="rRNA_Ade_methylase_Trfase_N"/>
</dbReference>
<comment type="subcellular location">
    <subcellularLocation>
        <location evidence="7">Cytoplasm</location>
    </subcellularLocation>
</comment>
<dbReference type="NCBIfam" id="TIGR00755">
    <property type="entry name" value="ksgA"/>
    <property type="match status" value="1"/>
</dbReference>
<dbReference type="PANTHER" id="PTHR11727">
    <property type="entry name" value="DIMETHYLADENOSINE TRANSFERASE"/>
    <property type="match status" value="1"/>
</dbReference>
<keyword evidence="5 7" id="KW-0949">S-adenosyl-L-methionine</keyword>
<gene>
    <name evidence="7" type="primary">rsmA</name>
    <name evidence="7" type="synonym">ksgA</name>
    <name evidence="10" type="ORF">DKT75_15350</name>
</gene>
<feature type="binding site" evidence="7 8">
    <location>
        <position position="40"/>
    </location>
    <ligand>
        <name>S-adenosyl-L-methionine</name>
        <dbReference type="ChEBI" id="CHEBI:59789"/>
    </ligand>
</feature>
<protein>
    <recommendedName>
        <fullName evidence="7">Ribosomal RNA small subunit methyltransferase A</fullName>
        <ecNumber evidence="7">2.1.1.182</ecNumber>
    </recommendedName>
    <alternativeName>
        <fullName evidence="7">16S rRNA (adenine(1518)-N(6)/adenine(1519)-N(6))-dimethyltransferase</fullName>
    </alternativeName>
    <alternativeName>
        <fullName evidence="7">16S rRNA dimethyladenosine transferase</fullName>
    </alternativeName>
    <alternativeName>
        <fullName evidence="7">16S rRNA dimethylase</fullName>
    </alternativeName>
    <alternativeName>
        <fullName evidence="7">S-adenosylmethionine-6-N', N'-adenosyl(rRNA) dimethyltransferase</fullName>
    </alternativeName>
</protein>
<dbReference type="RefSeq" id="WP_109824316.1">
    <property type="nucleotide sequence ID" value="NZ_QGKL01000039.1"/>
</dbReference>
<keyword evidence="4 7" id="KW-0808">Transferase</keyword>
<keyword evidence="11" id="KW-1185">Reference proteome</keyword>
<sequence>MAKHLAKKRFGQHFLTDAYIINLLVNNIAPKKDDQMLEIGPGLGAMTKPILPLVDHLQVIEIDRDVITHLTHLGGDKITIHNVDALRVNFSEIIDVTRPLRVVGNLPYNISTPLIFHLLDAAPCIKDMHFMLQKEVVDRITSEPGGKSFGRLSVMVQYQCQTEYLFFVGPESFSPPPRVDSAVVRIIPWDKKPFVADDEKVFADVVRQAFSQRRKTLRNTLKKVIDAEYLIELGIDPTARAETLSVEQFVNISNKVNQLAE</sequence>
<evidence type="ECO:0000256" key="1">
    <source>
        <dbReference type="ARBA" id="ARBA00022490"/>
    </source>
</evidence>
<dbReference type="Gene3D" id="3.40.50.150">
    <property type="entry name" value="Vaccinia Virus protein VP39"/>
    <property type="match status" value="1"/>
</dbReference>
<dbReference type="EC" id="2.1.1.182" evidence="7"/>
<dbReference type="HAMAP" id="MF_00607">
    <property type="entry name" value="16SrRNA_methyltr_A"/>
    <property type="match status" value="1"/>
</dbReference>
<feature type="domain" description="Ribosomal RNA adenine methylase transferase N-terminal" evidence="9">
    <location>
        <begin position="20"/>
        <end position="190"/>
    </location>
</feature>
<dbReference type="EMBL" id="QGKL01000039">
    <property type="protein sequence ID" value="PWQ94667.1"/>
    <property type="molecule type" value="Genomic_DNA"/>
</dbReference>
<evidence type="ECO:0000256" key="6">
    <source>
        <dbReference type="ARBA" id="ARBA00022884"/>
    </source>
</evidence>
<dbReference type="GO" id="GO:0005829">
    <property type="term" value="C:cytosol"/>
    <property type="evidence" value="ECO:0007669"/>
    <property type="project" value="TreeGrafter"/>
</dbReference>
<comment type="function">
    <text evidence="7">Specifically dimethylates two adjacent adenosines (A1518 and A1519) in the loop of a conserved hairpin near the 3'-end of 16S rRNA in the 30S particle. May play a critical role in biogenesis of 30S subunits.</text>
</comment>
<dbReference type="PROSITE" id="PS01131">
    <property type="entry name" value="RRNA_A_DIMETH"/>
    <property type="match status" value="1"/>
</dbReference>